<dbReference type="GO" id="GO:0005886">
    <property type="term" value="C:plasma membrane"/>
    <property type="evidence" value="ECO:0007669"/>
    <property type="project" value="UniProtKB-SubCell"/>
</dbReference>
<comment type="similarity">
    <text evidence="7">Belongs to the G-protein coupled receptor 1 family.</text>
</comment>
<comment type="caution">
    <text evidence="10">The sequence shown here is derived from an EMBL/GenBank/DDBJ whole genome shotgun (WGS) entry which is preliminary data.</text>
</comment>
<dbReference type="PANTHER" id="PTHR24241:SF83">
    <property type="entry name" value="G-PROTEIN COUPLED RECEPTOR 150-RELATED"/>
    <property type="match status" value="1"/>
</dbReference>
<dbReference type="Proteomes" id="UP001497497">
    <property type="component" value="Unassembled WGS sequence"/>
</dbReference>
<dbReference type="InterPro" id="IPR000276">
    <property type="entry name" value="GPCR_Rhodpsn"/>
</dbReference>
<feature type="transmembrane region" description="Helical" evidence="8">
    <location>
        <begin position="78"/>
        <end position="99"/>
    </location>
</feature>
<keyword evidence="6 7" id="KW-0675">Receptor</keyword>
<dbReference type="PROSITE" id="PS00237">
    <property type="entry name" value="G_PROTEIN_RECEP_F1_1"/>
    <property type="match status" value="1"/>
</dbReference>
<dbReference type="InterPro" id="IPR017452">
    <property type="entry name" value="GPCR_Rhodpsn_7TM"/>
</dbReference>
<organism evidence="10 11">
    <name type="scientific">Lymnaea stagnalis</name>
    <name type="common">Great pond snail</name>
    <name type="synonym">Helix stagnalis</name>
    <dbReference type="NCBI Taxonomy" id="6523"/>
    <lineage>
        <taxon>Eukaryota</taxon>
        <taxon>Metazoa</taxon>
        <taxon>Spiralia</taxon>
        <taxon>Lophotrochozoa</taxon>
        <taxon>Mollusca</taxon>
        <taxon>Gastropoda</taxon>
        <taxon>Heterobranchia</taxon>
        <taxon>Euthyneura</taxon>
        <taxon>Panpulmonata</taxon>
        <taxon>Hygrophila</taxon>
        <taxon>Lymnaeoidea</taxon>
        <taxon>Lymnaeidae</taxon>
        <taxon>Lymnaea</taxon>
    </lineage>
</organism>
<dbReference type="GO" id="GO:0004930">
    <property type="term" value="F:G protein-coupled receptor activity"/>
    <property type="evidence" value="ECO:0007669"/>
    <property type="project" value="UniProtKB-KW"/>
</dbReference>
<feature type="transmembrane region" description="Helical" evidence="8">
    <location>
        <begin position="312"/>
        <end position="334"/>
    </location>
</feature>
<evidence type="ECO:0000256" key="3">
    <source>
        <dbReference type="ARBA" id="ARBA00022692"/>
    </source>
</evidence>
<keyword evidence="5 8" id="KW-0472">Membrane</keyword>
<dbReference type="GO" id="GO:0042277">
    <property type="term" value="F:peptide binding"/>
    <property type="evidence" value="ECO:0007669"/>
    <property type="project" value="TreeGrafter"/>
</dbReference>
<dbReference type="SUPFAM" id="SSF81321">
    <property type="entry name" value="Family A G protein-coupled receptor-like"/>
    <property type="match status" value="1"/>
</dbReference>
<feature type="transmembrane region" description="Helical" evidence="8">
    <location>
        <begin position="119"/>
        <end position="141"/>
    </location>
</feature>
<keyword evidence="2" id="KW-1003">Cell membrane</keyword>
<dbReference type="GO" id="GO:0032870">
    <property type="term" value="P:cellular response to hormone stimulus"/>
    <property type="evidence" value="ECO:0007669"/>
    <property type="project" value="TreeGrafter"/>
</dbReference>
<feature type="transmembrane region" description="Helical" evidence="8">
    <location>
        <begin position="161"/>
        <end position="180"/>
    </location>
</feature>
<keyword evidence="7" id="KW-0297">G-protein coupled receptor</keyword>
<evidence type="ECO:0000256" key="5">
    <source>
        <dbReference type="ARBA" id="ARBA00023136"/>
    </source>
</evidence>
<evidence type="ECO:0000313" key="10">
    <source>
        <dbReference type="EMBL" id="CAL1528480.1"/>
    </source>
</evidence>
<dbReference type="Pfam" id="PF00001">
    <property type="entry name" value="7tm_1"/>
    <property type="match status" value="1"/>
</dbReference>
<dbReference type="PRINTS" id="PR00237">
    <property type="entry name" value="GPCRRHODOPSN"/>
</dbReference>
<reference evidence="10 11" key="1">
    <citation type="submission" date="2024-04" db="EMBL/GenBank/DDBJ databases">
        <authorList>
            <consortium name="Genoscope - CEA"/>
            <person name="William W."/>
        </authorList>
    </citation>
    <scope>NUCLEOTIDE SEQUENCE [LARGE SCALE GENOMIC DNA]</scope>
</reference>
<evidence type="ECO:0000256" key="4">
    <source>
        <dbReference type="ARBA" id="ARBA00022989"/>
    </source>
</evidence>
<evidence type="ECO:0000256" key="7">
    <source>
        <dbReference type="RuleBase" id="RU000688"/>
    </source>
</evidence>
<dbReference type="PANTHER" id="PTHR24241">
    <property type="entry name" value="NEUROPEPTIDE RECEPTOR-RELATED G-PROTEIN COUPLED RECEPTOR"/>
    <property type="match status" value="1"/>
</dbReference>
<evidence type="ECO:0000256" key="8">
    <source>
        <dbReference type="SAM" id="Phobius"/>
    </source>
</evidence>
<proteinExistence type="inferred from homology"/>
<feature type="domain" description="G-protein coupled receptors family 1 profile" evidence="9">
    <location>
        <begin position="90"/>
        <end position="365"/>
    </location>
</feature>
<keyword evidence="11" id="KW-1185">Reference proteome</keyword>
<accession>A0AAV2H4F4</accession>
<feature type="transmembrane region" description="Helical" evidence="8">
    <location>
        <begin position="192"/>
        <end position="216"/>
    </location>
</feature>
<dbReference type="AlphaFoldDB" id="A0AAV2H4F4"/>
<keyword evidence="4 8" id="KW-1133">Transmembrane helix</keyword>
<sequence>MRTNEFYNASVDDMSTGSWPLGATSSAVGLNLTYGEGNMTLAGAPWYNQTLGSNSTTGTKDIKTSVHDLGYNMTIRIAILYAQIVVGLIGAMLLFSYMIHARRRLDLPSPKRLTRVNSLILNLGVADLLVICFSCVSQLVWEHMDRHWLAGDVMCRVIKMLQIFSMCASTNMLVVIAVDRHQAITAPLRKQFSVLLMVSIGWGVAILCSTPLLYVFHVRYDDTKNKTVCENIFRSKAMIHRQAFLTYAALVNFLIPLIILCVCYIRIFLKIARKASDSRTTKRQSFKPGKIHLTSNTTSATLHSAKLKTLRMTVVIVSCFIVCGLPYFFAEMLMSYGDYNILKPHIYALLGGIAVANSAANPYIFLLFSVNLQCLRNLKLCPAQTGPNNRQLMYSGSVRSREYSSAAYSRTPITGISTESYELSTAGNKATRVAGYNGRSTANNRLVQRNNI</sequence>
<evidence type="ECO:0000313" key="11">
    <source>
        <dbReference type="Proteomes" id="UP001497497"/>
    </source>
</evidence>
<gene>
    <name evidence="10" type="ORF">GSLYS_00002650001</name>
</gene>
<evidence type="ECO:0000256" key="1">
    <source>
        <dbReference type="ARBA" id="ARBA00004651"/>
    </source>
</evidence>
<evidence type="ECO:0000256" key="6">
    <source>
        <dbReference type="ARBA" id="ARBA00023170"/>
    </source>
</evidence>
<evidence type="ECO:0000256" key="2">
    <source>
        <dbReference type="ARBA" id="ARBA00022475"/>
    </source>
</evidence>
<evidence type="ECO:0000259" key="9">
    <source>
        <dbReference type="PROSITE" id="PS50262"/>
    </source>
</evidence>
<dbReference type="PROSITE" id="PS50262">
    <property type="entry name" value="G_PROTEIN_RECEP_F1_2"/>
    <property type="match status" value="1"/>
</dbReference>
<dbReference type="Gene3D" id="1.20.1070.10">
    <property type="entry name" value="Rhodopsin 7-helix transmembrane proteins"/>
    <property type="match status" value="1"/>
</dbReference>
<dbReference type="EMBL" id="CAXITT010000033">
    <property type="protein sequence ID" value="CAL1528480.1"/>
    <property type="molecule type" value="Genomic_DNA"/>
</dbReference>
<feature type="transmembrane region" description="Helical" evidence="8">
    <location>
        <begin position="346"/>
        <end position="370"/>
    </location>
</feature>
<keyword evidence="3 7" id="KW-0812">Transmembrane</keyword>
<keyword evidence="7" id="KW-0807">Transducer</keyword>
<protein>
    <recommendedName>
        <fullName evidence="9">G-protein coupled receptors family 1 profile domain-containing protein</fullName>
    </recommendedName>
</protein>
<name>A0AAV2H4F4_LYMST</name>
<comment type="subcellular location">
    <subcellularLocation>
        <location evidence="1">Cell membrane</location>
        <topology evidence="1">Multi-pass membrane protein</topology>
    </subcellularLocation>
</comment>
<feature type="transmembrane region" description="Helical" evidence="8">
    <location>
        <begin position="244"/>
        <end position="269"/>
    </location>
</feature>